<proteinExistence type="predicted"/>
<dbReference type="Proteomes" id="UP000006843">
    <property type="component" value="Chromosome I"/>
</dbReference>
<accession>Q3IG78</accession>
<evidence type="ECO:0000313" key="1">
    <source>
        <dbReference type="EMBL" id="CAI87628.1"/>
    </source>
</evidence>
<keyword evidence="2" id="KW-1185">Reference proteome</keyword>
<name>Q3IG78_PSET1</name>
<organism evidence="1 2">
    <name type="scientific">Pseudoalteromonas translucida (strain TAC 125)</name>
    <dbReference type="NCBI Taxonomy" id="326442"/>
    <lineage>
        <taxon>Bacteria</taxon>
        <taxon>Pseudomonadati</taxon>
        <taxon>Pseudomonadota</taxon>
        <taxon>Gammaproteobacteria</taxon>
        <taxon>Alteromonadales</taxon>
        <taxon>Pseudoalteromonadaceae</taxon>
        <taxon>Pseudoalteromonas</taxon>
    </lineage>
</organism>
<dbReference type="KEGG" id="pha:PSHAa2580"/>
<dbReference type="HOGENOM" id="CLU_2168840_0_0_6"/>
<dbReference type="STRING" id="326442.PSHAa2580"/>
<sequence length="110" mass="12103">MEGLYCCIGILSNIFCVIQSLGMESINSLLTKVPLESIVIKKDALPIPLGIYFGRPGKKTTLDVLATQYWFKSATSITTISLLKVGFLTELQLNKVKDAKINHSTNLVTQ</sequence>
<evidence type="ECO:0000313" key="2">
    <source>
        <dbReference type="Proteomes" id="UP000006843"/>
    </source>
</evidence>
<dbReference type="EMBL" id="CR954246">
    <property type="protein sequence ID" value="CAI87628.1"/>
    <property type="molecule type" value="Genomic_DNA"/>
</dbReference>
<dbReference type="AlphaFoldDB" id="Q3IG78"/>
<reference evidence="1 2" key="1">
    <citation type="journal article" date="2005" name="Genome Res.">
        <title>Coping with cold: the genome of the versatile marine Antarctica bacterium Pseudoalteromonas haloplanktis TAC125.</title>
        <authorList>
            <person name="Medigue C."/>
            <person name="Krin E."/>
            <person name="Pascal G."/>
            <person name="Barbe V."/>
            <person name="Bernsel A."/>
            <person name="Bertin P."/>
            <person name="Cheung F."/>
            <person name="Cruveiller S."/>
            <person name="Damico S."/>
            <person name="Duilio A."/>
            <person name="Fang G."/>
            <person name="Feller G."/>
            <person name="Mangenot S."/>
            <person name="Marino G."/>
            <person name="Nilsson J."/>
            <person name="Parilli E."/>
            <person name="Rocha E."/>
            <person name="Rouy Z."/>
            <person name="Sekowska A."/>
            <person name="Tutino M.L."/>
            <person name="Vallenet D."/>
            <person name="von Heijne G."/>
            <person name="Danchin A."/>
        </authorList>
    </citation>
    <scope>NUCLEOTIDE SEQUENCE [LARGE SCALE GENOMIC DNA]</scope>
    <source>
        <strain evidence="2">TAC 125</strain>
    </source>
</reference>
<protein>
    <submittedName>
        <fullName evidence="1">Orphan protein</fullName>
    </submittedName>
</protein>
<gene>
    <name evidence="1" type="ordered locus">PSHAa2580</name>
</gene>